<comment type="catalytic activity">
    <reaction evidence="12">
        <text>4-methylsulfanyl-2-oxobutanoate + L-kynurenine = kynurenate + L-methionine + H2O</text>
        <dbReference type="Rhea" id="RHEA:69096"/>
        <dbReference type="ChEBI" id="CHEBI:15377"/>
        <dbReference type="ChEBI" id="CHEBI:16723"/>
        <dbReference type="ChEBI" id="CHEBI:57844"/>
        <dbReference type="ChEBI" id="CHEBI:57959"/>
        <dbReference type="ChEBI" id="CHEBI:58454"/>
    </reaction>
    <physiologicalReaction direction="left-to-right" evidence="12">
        <dbReference type="Rhea" id="RHEA:69097"/>
    </physiologicalReaction>
</comment>
<proteinExistence type="inferred from homology"/>
<reference evidence="43" key="1">
    <citation type="submission" date="2025-08" db="UniProtKB">
        <authorList>
            <consortium name="RefSeq"/>
        </authorList>
    </citation>
    <scope>IDENTIFICATION</scope>
    <source>
        <tissue evidence="43">Whole sample</tissue>
    </source>
</reference>
<dbReference type="GeneID" id="111121530"/>
<evidence type="ECO:0000256" key="22">
    <source>
        <dbReference type="ARBA" id="ARBA00052537"/>
    </source>
</evidence>
<evidence type="ECO:0000256" key="10">
    <source>
        <dbReference type="ARBA" id="ARBA00050937"/>
    </source>
</evidence>
<evidence type="ECO:0000256" key="30">
    <source>
        <dbReference type="ARBA" id="ARBA00074091"/>
    </source>
</evidence>
<evidence type="ECO:0000256" key="24">
    <source>
        <dbReference type="ARBA" id="ARBA00052831"/>
    </source>
</evidence>
<comment type="catalytic activity">
    <reaction evidence="7">
        <text>L-kynurenine + 2-oxoglutarate = kynurenate + L-glutamate + H2O</text>
        <dbReference type="Rhea" id="RHEA:65560"/>
        <dbReference type="ChEBI" id="CHEBI:15377"/>
        <dbReference type="ChEBI" id="CHEBI:16810"/>
        <dbReference type="ChEBI" id="CHEBI:29985"/>
        <dbReference type="ChEBI" id="CHEBI:57959"/>
        <dbReference type="ChEBI" id="CHEBI:58454"/>
        <dbReference type="EC" id="2.6.1.7"/>
    </reaction>
    <physiologicalReaction direction="left-to-right" evidence="7">
        <dbReference type="Rhea" id="RHEA:65561"/>
    </physiologicalReaction>
</comment>
<comment type="pathway">
    <text evidence="26">Amino-acid degradation; L-lysine degradation via saccharopine pathway; glutaryl-CoA from L-lysine: step 4/6.</text>
</comment>
<keyword evidence="6" id="KW-0663">Pyridoxal phosphate</keyword>
<accession>A0A8B8CRT7</accession>
<dbReference type="Proteomes" id="UP000694844">
    <property type="component" value="Chromosome 2"/>
</dbReference>
<comment type="similarity">
    <text evidence="2">Belongs to the class-I pyridoxal-phosphate-dependent aminotransferase family.</text>
</comment>
<keyword evidence="42" id="KW-1185">Reference proteome</keyword>
<evidence type="ECO:0000256" key="6">
    <source>
        <dbReference type="ARBA" id="ARBA00022898"/>
    </source>
</evidence>
<evidence type="ECO:0000256" key="28">
    <source>
        <dbReference type="ARBA" id="ARBA00067027"/>
    </source>
</evidence>
<evidence type="ECO:0000259" key="41">
    <source>
        <dbReference type="Pfam" id="PF00155"/>
    </source>
</evidence>
<dbReference type="FunFam" id="3.40.640.10:FF:000071">
    <property type="entry name" value="Kynurenine/alpha-aminoadipate aminotransferase, mitochondrial"/>
    <property type="match status" value="1"/>
</dbReference>
<evidence type="ECO:0000256" key="13">
    <source>
        <dbReference type="ARBA" id="ARBA00051742"/>
    </source>
</evidence>
<dbReference type="GO" id="GO:1901605">
    <property type="term" value="P:alpha-amino acid metabolic process"/>
    <property type="evidence" value="ECO:0007669"/>
    <property type="project" value="TreeGrafter"/>
</dbReference>
<dbReference type="AlphaFoldDB" id="A0A8B8CRT7"/>
<dbReference type="GO" id="GO:0047315">
    <property type="term" value="F:kynurenine-glyoxylate transaminase activity"/>
    <property type="evidence" value="ECO:0007669"/>
    <property type="project" value="UniProtKB-EC"/>
</dbReference>
<dbReference type="CDD" id="cd00609">
    <property type="entry name" value="AAT_like"/>
    <property type="match status" value="1"/>
</dbReference>
<evidence type="ECO:0000256" key="4">
    <source>
        <dbReference type="ARBA" id="ARBA00022576"/>
    </source>
</evidence>
<name>A0A8B8CRT7_CRAVI</name>
<evidence type="ECO:0000256" key="5">
    <source>
        <dbReference type="ARBA" id="ARBA00022679"/>
    </source>
</evidence>
<evidence type="ECO:0000256" key="21">
    <source>
        <dbReference type="ARBA" id="ARBA00052518"/>
    </source>
</evidence>
<evidence type="ECO:0000256" key="31">
    <source>
        <dbReference type="ARBA" id="ARBA00075068"/>
    </source>
</evidence>
<comment type="catalytic activity">
    <reaction evidence="23">
        <text>3-phenylpyruvate + L-kynurenine = kynurenate + L-phenylalanine + H2O</text>
        <dbReference type="Rhea" id="RHEA:66092"/>
        <dbReference type="ChEBI" id="CHEBI:15377"/>
        <dbReference type="ChEBI" id="CHEBI:18005"/>
        <dbReference type="ChEBI" id="CHEBI:57959"/>
        <dbReference type="ChEBI" id="CHEBI:58095"/>
        <dbReference type="ChEBI" id="CHEBI:58454"/>
    </reaction>
    <physiologicalReaction direction="left-to-right" evidence="23">
        <dbReference type="Rhea" id="RHEA:66093"/>
    </physiologicalReaction>
</comment>
<comment type="catalytic activity">
    <reaction evidence="18">
        <text>L-tryptophan + glyoxylate = indole-3-pyruvate + glycine</text>
        <dbReference type="Rhea" id="RHEA:69124"/>
        <dbReference type="ChEBI" id="CHEBI:17640"/>
        <dbReference type="ChEBI" id="CHEBI:36655"/>
        <dbReference type="ChEBI" id="CHEBI:57305"/>
        <dbReference type="ChEBI" id="CHEBI:57912"/>
    </reaction>
</comment>
<evidence type="ECO:0000256" key="32">
    <source>
        <dbReference type="ARBA" id="ARBA00080697"/>
    </source>
</evidence>
<evidence type="ECO:0000256" key="35">
    <source>
        <dbReference type="ARBA" id="ARBA00082040"/>
    </source>
</evidence>
<evidence type="ECO:0000256" key="14">
    <source>
        <dbReference type="ARBA" id="ARBA00051759"/>
    </source>
</evidence>
<dbReference type="EC" id="2.6.1.4" evidence="27"/>
<evidence type="ECO:0000256" key="8">
    <source>
        <dbReference type="ARBA" id="ARBA00047677"/>
    </source>
</evidence>
<dbReference type="InterPro" id="IPR050859">
    <property type="entry name" value="Class-I_PLP-dep_aminotransf"/>
</dbReference>
<evidence type="ECO:0000256" key="40">
    <source>
        <dbReference type="ARBA" id="ARBA00083735"/>
    </source>
</evidence>
<evidence type="ECO:0000256" key="38">
    <source>
        <dbReference type="ARBA" id="ARBA00083236"/>
    </source>
</evidence>
<evidence type="ECO:0000256" key="39">
    <source>
        <dbReference type="ARBA" id="ARBA00083286"/>
    </source>
</evidence>
<dbReference type="PANTHER" id="PTHR42790:SF19">
    <property type="entry name" value="KYNURENINE_ALPHA-AMINOADIPATE AMINOTRANSFERASE, MITOCHONDRIAL"/>
    <property type="match status" value="1"/>
</dbReference>
<feature type="domain" description="Aminotransferase class I/classII large" evidence="41">
    <location>
        <begin position="115"/>
        <end position="421"/>
    </location>
</feature>
<evidence type="ECO:0000256" key="26">
    <source>
        <dbReference type="ARBA" id="ARBA00060610"/>
    </source>
</evidence>
<evidence type="ECO:0000256" key="36">
    <source>
        <dbReference type="ARBA" id="ARBA00082705"/>
    </source>
</evidence>
<keyword evidence="5" id="KW-0808">Transferase</keyword>
<comment type="catalytic activity">
    <reaction evidence="24">
        <text>4-methyl-2-oxopentanoate + L-kynurenine = kynurenate + L-leucine + H2O</text>
        <dbReference type="Rhea" id="RHEA:66068"/>
        <dbReference type="ChEBI" id="CHEBI:15377"/>
        <dbReference type="ChEBI" id="CHEBI:17865"/>
        <dbReference type="ChEBI" id="CHEBI:57427"/>
        <dbReference type="ChEBI" id="CHEBI:57959"/>
        <dbReference type="ChEBI" id="CHEBI:58454"/>
    </reaction>
    <physiologicalReaction direction="left-to-right" evidence="24">
        <dbReference type="Rhea" id="RHEA:66069"/>
    </physiologicalReaction>
</comment>
<dbReference type="GO" id="GO:0005759">
    <property type="term" value="C:mitochondrial matrix"/>
    <property type="evidence" value="ECO:0007669"/>
    <property type="project" value="UniProtKB-ARBA"/>
</dbReference>
<evidence type="ECO:0000256" key="33">
    <source>
        <dbReference type="ARBA" id="ARBA00080916"/>
    </source>
</evidence>
<comment type="catalytic activity">
    <reaction evidence="13">
        <text>2-oxo-3-sulfanylpropanoate + L-kynurenine = kynurenate + L-cysteine + H2O</text>
        <dbReference type="Rhea" id="RHEA:69104"/>
        <dbReference type="ChEBI" id="CHEBI:15377"/>
        <dbReference type="ChEBI" id="CHEBI:35235"/>
        <dbReference type="ChEBI" id="CHEBI:57678"/>
        <dbReference type="ChEBI" id="CHEBI:57959"/>
        <dbReference type="ChEBI" id="CHEBI:58454"/>
    </reaction>
    <physiologicalReaction direction="left-to-right" evidence="13">
        <dbReference type="Rhea" id="RHEA:69105"/>
    </physiologicalReaction>
</comment>
<evidence type="ECO:0000256" key="16">
    <source>
        <dbReference type="ARBA" id="ARBA00052124"/>
    </source>
</evidence>
<evidence type="ECO:0000256" key="1">
    <source>
        <dbReference type="ARBA" id="ARBA00001933"/>
    </source>
</evidence>
<comment type="catalytic activity">
    <reaction evidence="9">
        <text>L-tyrosine + glyoxylate = 3-(4-hydroxyphenyl)pyruvate + glycine</text>
        <dbReference type="Rhea" id="RHEA:69116"/>
        <dbReference type="ChEBI" id="CHEBI:36242"/>
        <dbReference type="ChEBI" id="CHEBI:36655"/>
        <dbReference type="ChEBI" id="CHEBI:57305"/>
        <dbReference type="ChEBI" id="CHEBI:58315"/>
    </reaction>
</comment>
<protein>
    <recommendedName>
        <fullName evidence="30">Kynurenine/alpha-aminoadipate aminotransferase, mitochondrial</fullName>
        <ecNumber evidence="28">2.6.1.39</ecNumber>
        <ecNumber evidence="27">2.6.1.4</ecNumber>
        <ecNumber evidence="3">2.6.1.7</ecNumber>
        <ecNumber evidence="29">2.6.1.73</ecNumber>
    </recommendedName>
    <alternativeName>
        <fullName evidence="40">2-aminoadipate aminotransferase</fullName>
    </alternativeName>
    <alternativeName>
        <fullName evidence="33">2-aminoadipate transaminase</fullName>
    </alternativeName>
    <alternativeName>
        <fullName evidence="36">Alpha-aminoadipate aminotransferase</fullName>
    </alternativeName>
    <alternativeName>
        <fullName evidence="35">Glycine transaminase AADAT</fullName>
    </alternativeName>
    <alternativeName>
        <fullName evidence="39">Kynurenine aminotransferase II</fullName>
    </alternativeName>
    <alternativeName>
        <fullName evidence="34">Kynurenine--glyoxylate transaminase AADAT</fullName>
    </alternativeName>
    <alternativeName>
        <fullName evidence="37">Kynurenine--oxoglutarate aminotransferase II</fullName>
    </alternativeName>
    <alternativeName>
        <fullName evidence="38">Kynurenine--oxoglutarate transaminase 2</fullName>
    </alternativeName>
    <alternativeName>
        <fullName evidence="32">Kynurenine--oxoglutarate transaminase II</fullName>
    </alternativeName>
    <alternativeName>
        <fullName evidence="31">Methionine--glyoxylate transaminase AADAT</fullName>
    </alternativeName>
</protein>
<comment type="cofactor">
    <cofactor evidence="1">
        <name>pyridoxal 5'-phosphate</name>
        <dbReference type="ChEBI" id="CHEBI:597326"/>
    </cofactor>
</comment>
<evidence type="ECO:0000256" key="15">
    <source>
        <dbReference type="ARBA" id="ARBA00051879"/>
    </source>
</evidence>
<dbReference type="Gene3D" id="3.40.640.10">
    <property type="entry name" value="Type I PLP-dependent aspartate aminotransferase-like (Major domain)"/>
    <property type="match status" value="1"/>
</dbReference>
<dbReference type="OrthoDB" id="691673at2759"/>
<dbReference type="SUPFAM" id="SSF53383">
    <property type="entry name" value="PLP-dependent transferases"/>
    <property type="match status" value="1"/>
</dbReference>
<comment type="catalytic activity">
    <reaction evidence="14">
        <text>2-oxoadipate + L-kynurenine = L-2-aminoadipate + kynurenate + H2O</text>
        <dbReference type="Rhea" id="RHEA:70047"/>
        <dbReference type="ChEBI" id="CHEBI:15377"/>
        <dbReference type="ChEBI" id="CHEBI:57499"/>
        <dbReference type="ChEBI" id="CHEBI:57959"/>
        <dbReference type="ChEBI" id="CHEBI:58454"/>
        <dbReference type="ChEBI" id="CHEBI:58672"/>
    </reaction>
    <physiologicalReaction direction="left-to-right" evidence="14">
        <dbReference type="Rhea" id="RHEA:70048"/>
    </physiologicalReaction>
</comment>
<comment type="catalytic activity">
    <reaction evidence="8">
        <text>L-kynurenine + glyoxylate = kynurenate + glycine + H2O</text>
        <dbReference type="Rhea" id="RHEA:65896"/>
        <dbReference type="ChEBI" id="CHEBI:15377"/>
        <dbReference type="ChEBI" id="CHEBI:36655"/>
        <dbReference type="ChEBI" id="CHEBI:57305"/>
        <dbReference type="ChEBI" id="CHEBI:57959"/>
        <dbReference type="ChEBI" id="CHEBI:58454"/>
        <dbReference type="EC" id="2.6.1.63"/>
    </reaction>
    <physiologicalReaction direction="left-to-right" evidence="8">
        <dbReference type="Rhea" id="RHEA:65897"/>
    </physiologicalReaction>
</comment>
<evidence type="ECO:0000256" key="27">
    <source>
        <dbReference type="ARBA" id="ARBA00066546"/>
    </source>
</evidence>
<dbReference type="Pfam" id="PF00155">
    <property type="entry name" value="Aminotran_1_2"/>
    <property type="match status" value="1"/>
</dbReference>
<dbReference type="GO" id="GO:0030170">
    <property type="term" value="F:pyridoxal phosphate binding"/>
    <property type="evidence" value="ECO:0007669"/>
    <property type="project" value="InterPro"/>
</dbReference>
<sequence length="428" mass="47828">MAYTRFLTERSLKRKKNYVRRMLEIVVNASIVQENPSIITMAGGMPNPQTFPIQEVSLKLKNGKRIDLDEKATRIALQYSGTKGLPPLVNMLTELQCRIHNPPTYKAEGHPGPLDLIVTSGSQDGLCKVFESMVNPDDKVLVEHPTYSGTLAIVKPLTSKAIPVESDIDGLNPASLRQALSPWSPSDAKRPGSDIPKVLYLVPNGGNPTGAGLTLDRKKEIYKIAQDYNLIIMEDDPYFYLQFTKPYVPSFLSMDTDGRVVRFDSFSKLVSSGMRLGFVTGPKPLLERLELHMQCSVMHASGLSQMALYKVLEDWGIEGFLKHAETTAELYKTKRDQCLAIMEKHLKGLAEWTIPSGGMFVWVKLHVEDSHKLITVRAREKGVLFVPGSVFMMDSSKPSPYIRASYSNCTEEQMDTAFQRLAEILQEG</sequence>
<evidence type="ECO:0000256" key="20">
    <source>
        <dbReference type="ARBA" id="ARBA00052404"/>
    </source>
</evidence>
<dbReference type="InterPro" id="IPR004839">
    <property type="entry name" value="Aminotransferase_I/II_large"/>
</dbReference>
<evidence type="ECO:0000256" key="12">
    <source>
        <dbReference type="ARBA" id="ARBA00051184"/>
    </source>
</evidence>
<comment type="function">
    <text evidence="25">Transaminase with broad substrate specificity. Has transaminase activity towards aminoadipate, kynurenine, methionine and glutamate. Shows activity also towards tryptophan, aspartate and hydroxykynurenine. Accepts a variety of oxo-acids as amino-group acceptors, with a preference for 2-oxoglutarate, 2-oxocaproic acid, phenylpyruvate and alpha-oxo-gamma-methiol butyric acid. Can also use glyoxylate as amino-group acceptor (in vitro).</text>
</comment>
<evidence type="ECO:0000256" key="3">
    <source>
        <dbReference type="ARBA" id="ARBA00012751"/>
    </source>
</evidence>
<comment type="catalytic activity">
    <reaction evidence="20">
        <text>glyoxylate + L-methionine = 4-methylsulfanyl-2-oxobutanoate + glycine</text>
        <dbReference type="Rhea" id="RHEA:22884"/>
        <dbReference type="ChEBI" id="CHEBI:16723"/>
        <dbReference type="ChEBI" id="CHEBI:36655"/>
        <dbReference type="ChEBI" id="CHEBI:57305"/>
        <dbReference type="ChEBI" id="CHEBI:57844"/>
        <dbReference type="EC" id="2.6.1.73"/>
    </reaction>
</comment>
<evidence type="ECO:0000256" key="2">
    <source>
        <dbReference type="ARBA" id="ARBA00007441"/>
    </source>
</evidence>
<evidence type="ECO:0000256" key="25">
    <source>
        <dbReference type="ARBA" id="ARBA00056991"/>
    </source>
</evidence>
<dbReference type="PANTHER" id="PTHR42790">
    <property type="entry name" value="AMINOTRANSFERASE"/>
    <property type="match status" value="1"/>
</dbReference>
<evidence type="ECO:0000256" key="37">
    <source>
        <dbReference type="ARBA" id="ARBA00082796"/>
    </source>
</evidence>
<comment type="catalytic activity">
    <reaction evidence="15">
        <text>2-oxobutanoate + L-kynurenine = (2S)-2-aminobutanoate + kynurenate + H2O</text>
        <dbReference type="Rhea" id="RHEA:66044"/>
        <dbReference type="ChEBI" id="CHEBI:15377"/>
        <dbReference type="ChEBI" id="CHEBI:16763"/>
        <dbReference type="ChEBI" id="CHEBI:57959"/>
        <dbReference type="ChEBI" id="CHEBI:58454"/>
        <dbReference type="ChEBI" id="CHEBI:74359"/>
    </reaction>
    <physiologicalReaction direction="left-to-right" evidence="15">
        <dbReference type="Rhea" id="RHEA:66045"/>
    </physiologicalReaction>
</comment>
<comment type="catalytic activity">
    <reaction evidence="21">
        <text>L-leucine + glyoxylate = 4-methyl-2-oxopentanoate + glycine</text>
        <dbReference type="Rhea" id="RHEA:69128"/>
        <dbReference type="ChEBI" id="CHEBI:17865"/>
        <dbReference type="ChEBI" id="CHEBI:36655"/>
        <dbReference type="ChEBI" id="CHEBI:57305"/>
        <dbReference type="ChEBI" id="CHEBI:57427"/>
    </reaction>
</comment>
<dbReference type="GO" id="GO:0047536">
    <property type="term" value="F:2-aminoadipate transaminase activity"/>
    <property type="evidence" value="ECO:0007669"/>
    <property type="project" value="UniProtKB-EC"/>
</dbReference>
<gene>
    <name evidence="43" type="primary">LOC111121530</name>
</gene>
<evidence type="ECO:0000313" key="42">
    <source>
        <dbReference type="Proteomes" id="UP000694844"/>
    </source>
</evidence>
<evidence type="ECO:0000256" key="17">
    <source>
        <dbReference type="ARBA" id="ARBA00052128"/>
    </source>
</evidence>
<dbReference type="EC" id="2.6.1.39" evidence="28"/>
<organism evidence="42 43">
    <name type="scientific">Crassostrea virginica</name>
    <name type="common">Eastern oyster</name>
    <dbReference type="NCBI Taxonomy" id="6565"/>
    <lineage>
        <taxon>Eukaryota</taxon>
        <taxon>Metazoa</taxon>
        <taxon>Spiralia</taxon>
        <taxon>Lophotrochozoa</taxon>
        <taxon>Mollusca</taxon>
        <taxon>Bivalvia</taxon>
        <taxon>Autobranchia</taxon>
        <taxon>Pteriomorphia</taxon>
        <taxon>Ostreida</taxon>
        <taxon>Ostreoidea</taxon>
        <taxon>Ostreidae</taxon>
        <taxon>Crassostrea</taxon>
    </lineage>
</organism>
<comment type="catalytic activity">
    <reaction evidence="19">
        <text>glyoxylate + L-phenylalanine = 3-phenylpyruvate + glycine</text>
        <dbReference type="Rhea" id="RHEA:69120"/>
        <dbReference type="ChEBI" id="CHEBI:18005"/>
        <dbReference type="ChEBI" id="CHEBI:36655"/>
        <dbReference type="ChEBI" id="CHEBI:57305"/>
        <dbReference type="ChEBI" id="CHEBI:58095"/>
    </reaction>
</comment>
<comment type="catalytic activity">
    <reaction evidence="11">
        <text>2-oxopentanoate + L-kynurenine = L-2-aminopentanoate + kynurenate + H2O</text>
        <dbReference type="Rhea" id="RHEA:66076"/>
        <dbReference type="ChEBI" id="CHEBI:15377"/>
        <dbReference type="ChEBI" id="CHEBI:28644"/>
        <dbReference type="ChEBI" id="CHEBI:57959"/>
        <dbReference type="ChEBI" id="CHEBI:58441"/>
        <dbReference type="ChEBI" id="CHEBI:58454"/>
    </reaction>
    <physiologicalReaction direction="left-to-right" evidence="11">
        <dbReference type="Rhea" id="RHEA:66077"/>
    </physiologicalReaction>
</comment>
<evidence type="ECO:0000256" key="11">
    <source>
        <dbReference type="ARBA" id="ARBA00051090"/>
    </source>
</evidence>
<keyword evidence="4" id="KW-0032">Aminotransferase</keyword>
<dbReference type="InterPro" id="IPR015424">
    <property type="entry name" value="PyrdxlP-dep_Trfase"/>
</dbReference>
<comment type="catalytic activity">
    <reaction evidence="17">
        <text>2-oxohexanoate + L-kynurenine = L-2-aminohexanoate + kynurenate + H2O</text>
        <dbReference type="Rhea" id="RHEA:66060"/>
        <dbReference type="ChEBI" id="CHEBI:15377"/>
        <dbReference type="ChEBI" id="CHEBI:35177"/>
        <dbReference type="ChEBI" id="CHEBI:57959"/>
        <dbReference type="ChEBI" id="CHEBI:58454"/>
        <dbReference type="ChEBI" id="CHEBI:58455"/>
    </reaction>
    <physiologicalReaction direction="left-to-right" evidence="17">
        <dbReference type="Rhea" id="RHEA:66061"/>
    </physiologicalReaction>
</comment>
<dbReference type="EC" id="2.6.1.7" evidence="3"/>
<dbReference type="GO" id="GO:0016212">
    <property type="term" value="F:kynurenine-oxoglutarate transaminase activity"/>
    <property type="evidence" value="ECO:0007669"/>
    <property type="project" value="UniProtKB-EC"/>
</dbReference>
<evidence type="ECO:0000256" key="34">
    <source>
        <dbReference type="ARBA" id="ARBA00081438"/>
    </source>
</evidence>
<comment type="catalytic activity">
    <reaction evidence="22">
        <text>glycine + 2-oxoglutarate = glyoxylate + L-glutamate</text>
        <dbReference type="Rhea" id="RHEA:14089"/>
        <dbReference type="ChEBI" id="CHEBI:16810"/>
        <dbReference type="ChEBI" id="CHEBI:29985"/>
        <dbReference type="ChEBI" id="CHEBI:36655"/>
        <dbReference type="ChEBI" id="CHEBI:57305"/>
        <dbReference type="EC" id="2.6.1.4"/>
    </reaction>
</comment>
<dbReference type="GO" id="GO:0047958">
    <property type="term" value="F:glycine:2-oxoglutarate aminotransferase activity"/>
    <property type="evidence" value="ECO:0007669"/>
    <property type="project" value="UniProtKB-EC"/>
</dbReference>
<evidence type="ECO:0000256" key="9">
    <source>
        <dbReference type="ARBA" id="ARBA00050142"/>
    </source>
</evidence>
<dbReference type="GO" id="GO:0050094">
    <property type="term" value="F:methionine-glyoxylate transaminase activity"/>
    <property type="evidence" value="ECO:0007669"/>
    <property type="project" value="UniProtKB-EC"/>
</dbReference>
<dbReference type="RefSeq" id="XP_022318552.1">
    <property type="nucleotide sequence ID" value="XM_022462844.1"/>
</dbReference>
<evidence type="ECO:0000256" key="23">
    <source>
        <dbReference type="ARBA" id="ARBA00052580"/>
    </source>
</evidence>
<comment type="catalytic activity">
    <reaction evidence="10">
        <text>L-2-aminoadipate + glyoxylate = 2-oxoadipate + glycine</text>
        <dbReference type="Rhea" id="RHEA:69112"/>
        <dbReference type="ChEBI" id="CHEBI:36655"/>
        <dbReference type="ChEBI" id="CHEBI:57305"/>
        <dbReference type="ChEBI" id="CHEBI:57499"/>
        <dbReference type="ChEBI" id="CHEBI:58672"/>
    </reaction>
    <physiologicalReaction direction="left-to-right" evidence="10">
        <dbReference type="Rhea" id="RHEA:69113"/>
    </physiologicalReaction>
</comment>
<evidence type="ECO:0000256" key="19">
    <source>
        <dbReference type="ARBA" id="ARBA00052400"/>
    </source>
</evidence>
<evidence type="ECO:0000256" key="7">
    <source>
        <dbReference type="ARBA" id="ARBA00047478"/>
    </source>
</evidence>
<evidence type="ECO:0000313" key="43">
    <source>
        <dbReference type="RefSeq" id="XP_022318552.1"/>
    </source>
</evidence>
<evidence type="ECO:0000256" key="18">
    <source>
        <dbReference type="ARBA" id="ARBA00052393"/>
    </source>
</evidence>
<dbReference type="EC" id="2.6.1.73" evidence="29"/>
<comment type="catalytic activity">
    <reaction evidence="16">
        <text>indole-3-pyruvate + L-kynurenine = kynurenate + L-tryptophan + H2O</text>
        <dbReference type="Rhea" id="RHEA:66052"/>
        <dbReference type="ChEBI" id="CHEBI:15377"/>
        <dbReference type="ChEBI" id="CHEBI:17640"/>
        <dbReference type="ChEBI" id="CHEBI:57912"/>
        <dbReference type="ChEBI" id="CHEBI:57959"/>
        <dbReference type="ChEBI" id="CHEBI:58454"/>
    </reaction>
    <physiologicalReaction direction="left-to-right" evidence="16">
        <dbReference type="Rhea" id="RHEA:66053"/>
    </physiologicalReaction>
</comment>
<evidence type="ECO:0000256" key="29">
    <source>
        <dbReference type="ARBA" id="ARBA00067059"/>
    </source>
</evidence>
<dbReference type="InterPro" id="IPR015421">
    <property type="entry name" value="PyrdxlP-dep_Trfase_major"/>
</dbReference>
<dbReference type="FunFam" id="3.90.1150.10:FF:000166">
    <property type="entry name" value="Kynurenine/alpha-aminoadipate aminotransferase, mitochondrial"/>
    <property type="match status" value="1"/>
</dbReference>